<dbReference type="EMBL" id="CAJVPY010010544">
    <property type="protein sequence ID" value="CAG8719716.1"/>
    <property type="molecule type" value="Genomic_DNA"/>
</dbReference>
<reference evidence="1" key="1">
    <citation type="submission" date="2021-06" db="EMBL/GenBank/DDBJ databases">
        <authorList>
            <person name="Kallberg Y."/>
            <person name="Tangrot J."/>
            <person name="Rosling A."/>
        </authorList>
    </citation>
    <scope>NUCLEOTIDE SEQUENCE</scope>
    <source>
        <strain evidence="1">MA453B</strain>
    </source>
</reference>
<gene>
    <name evidence="1" type="ORF">DERYTH_LOCUS14227</name>
</gene>
<comment type="caution">
    <text evidence="1">The sequence shown here is derived from an EMBL/GenBank/DDBJ whole genome shotgun (WGS) entry which is preliminary data.</text>
</comment>
<dbReference type="Proteomes" id="UP000789405">
    <property type="component" value="Unassembled WGS sequence"/>
</dbReference>
<feature type="non-terminal residue" evidence="1">
    <location>
        <position position="59"/>
    </location>
</feature>
<dbReference type="AlphaFoldDB" id="A0A9N9NAN1"/>
<keyword evidence="2" id="KW-1185">Reference proteome</keyword>
<accession>A0A9N9NAN1</accession>
<sequence>MGEIFEYKGDSEEEEKYKIKQAFEEADLIPLEDPDELDEIHSEAIYTSRLLKYDNLTRA</sequence>
<organism evidence="1 2">
    <name type="scientific">Dentiscutata erythropus</name>
    <dbReference type="NCBI Taxonomy" id="1348616"/>
    <lineage>
        <taxon>Eukaryota</taxon>
        <taxon>Fungi</taxon>
        <taxon>Fungi incertae sedis</taxon>
        <taxon>Mucoromycota</taxon>
        <taxon>Glomeromycotina</taxon>
        <taxon>Glomeromycetes</taxon>
        <taxon>Diversisporales</taxon>
        <taxon>Gigasporaceae</taxon>
        <taxon>Dentiscutata</taxon>
    </lineage>
</organism>
<protein>
    <submittedName>
        <fullName evidence="1">27352_t:CDS:1</fullName>
    </submittedName>
</protein>
<proteinExistence type="predicted"/>
<name>A0A9N9NAN1_9GLOM</name>
<evidence type="ECO:0000313" key="1">
    <source>
        <dbReference type="EMBL" id="CAG8719716.1"/>
    </source>
</evidence>
<evidence type="ECO:0000313" key="2">
    <source>
        <dbReference type="Proteomes" id="UP000789405"/>
    </source>
</evidence>